<keyword evidence="1" id="KW-0812">Transmembrane</keyword>
<accession>A0A975AUY9</accession>
<keyword evidence="3" id="KW-1185">Reference proteome</keyword>
<evidence type="ECO:0000256" key="1">
    <source>
        <dbReference type="SAM" id="Phobius"/>
    </source>
</evidence>
<dbReference type="EMBL" id="CP060096">
    <property type="protein sequence ID" value="QSZ26909.1"/>
    <property type="molecule type" value="Genomic_DNA"/>
</dbReference>
<feature type="transmembrane region" description="Helical" evidence="1">
    <location>
        <begin position="22"/>
        <end position="52"/>
    </location>
</feature>
<dbReference type="Proteomes" id="UP000671913">
    <property type="component" value="Chromosome"/>
</dbReference>
<name>A0A975AUY9_9THEO</name>
<dbReference type="AlphaFoldDB" id="A0A975AUY9"/>
<evidence type="ECO:0008006" key="4">
    <source>
        <dbReference type="Google" id="ProtNLM"/>
    </source>
</evidence>
<dbReference type="KEGG" id="aaut:ACETAC_08500"/>
<feature type="transmembrane region" description="Helical" evidence="1">
    <location>
        <begin position="64"/>
        <end position="89"/>
    </location>
</feature>
<protein>
    <recommendedName>
        <fullName evidence="4">Poly-beta-1,6-N-acetyl-D-glucosamine biosynthesis protein PgaD</fullName>
    </recommendedName>
</protein>
<sequence>MNLNTNNKTTPYNALKNRLARLLIITTTLGAWTLLFLSIIWVLGAIGWYLLARLWLKELFVPSAVYPTVTAVLAATLWAILLWCSALLWSRYHYHRYYQHNKRQLLPPTLKAQKLLWQENIIDTSKGILINPPHLKVLSDNSSYKETAASVENRENHEYYPDEVLLHGITLQENLQDETGKIILAAEEIITPKKLEKIIGCGLYGEFITKLSKQFFSEEEGR</sequence>
<keyword evidence="1" id="KW-0472">Membrane</keyword>
<evidence type="ECO:0000313" key="2">
    <source>
        <dbReference type="EMBL" id="QSZ26909.1"/>
    </source>
</evidence>
<organism evidence="2 3">
    <name type="scientific">Aceticella autotrophica</name>
    <dbReference type="NCBI Taxonomy" id="2755338"/>
    <lineage>
        <taxon>Bacteria</taxon>
        <taxon>Bacillati</taxon>
        <taxon>Bacillota</taxon>
        <taxon>Clostridia</taxon>
        <taxon>Thermoanaerobacterales</taxon>
        <taxon>Thermoanaerobacteraceae</taxon>
        <taxon>Aceticella</taxon>
    </lineage>
</organism>
<keyword evidence="1" id="KW-1133">Transmembrane helix</keyword>
<evidence type="ECO:0000313" key="3">
    <source>
        <dbReference type="Proteomes" id="UP000671913"/>
    </source>
</evidence>
<dbReference type="RefSeq" id="WP_284679597.1">
    <property type="nucleotide sequence ID" value="NZ_CP060096.1"/>
</dbReference>
<reference evidence="2" key="1">
    <citation type="submission" date="2020-08" db="EMBL/GenBank/DDBJ databases">
        <title>Genomic insights into the carbon and energy metabolism of the first obligate autotrophic acetogenic bacterium Aceticella autotrophica gen. nov., sp. nov.</title>
        <authorList>
            <person name="Toshchakov S.V."/>
            <person name="Elcheninov A.G."/>
            <person name="Kublanov I.V."/>
            <person name="Frolov E.N."/>
            <person name="Lebedinsky A.V."/>
        </authorList>
    </citation>
    <scope>NUCLEOTIDE SEQUENCE</scope>
    <source>
        <strain evidence="2">3443-3Ac</strain>
    </source>
</reference>
<proteinExistence type="predicted"/>
<gene>
    <name evidence="2" type="ORF">ACETAC_08500</name>
</gene>